<dbReference type="Proteomes" id="UP000198869">
    <property type="component" value="Unassembled WGS sequence"/>
</dbReference>
<evidence type="ECO:0008006" key="3">
    <source>
        <dbReference type="Google" id="ProtNLM"/>
    </source>
</evidence>
<protein>
    <recommendedName>
        <fullName evidence="3">YopX protein domain-containing protein</fullName>
    </recommendedName>
</protein>
<sequence>MCLKDNADQFKKWTKVSLEGECGVIVDIKGLSTIIRWDTPKENDFEDWFSCWGTFIEMGGEIIDKDYKFVFINDNGTLKK</sequence>
<name>A0A1G8EEW4_9FLAO</name>
<reference evidence="2" key="1">
    <citation type="submission" date="2016-10" db="EMBL/GenBank/DDBJ databases">
        <authorList>
            <person name="Varghese N."/>
            <person name="Submissions S."/>
        </authorList>
    </citation>
    <scope>NUCLEOTIDE SEQUENCE [LARGE SCALE GENOMIC DNA]</scope>
    <source>
        <strain evidence="2">DSM 17071</strain>
    </source>
</reference>
<dbReference type="EMBL" id="FNDW01000001">
    <property type="protein sequence ID" value="SDH68427.1"/>
    <property type="molecule type" value="Genomic_DNA"/>
</dbReference>
<dbReference type="STRING" id="311334.SAMN05421846_101548"/>
<organism evidence="1 2">
    <name type="scientific">Chryseobacterium taeanense</name>
    <dbReference type="NCBI Taxonomy" id="311334"/>
    <lineage>
        <taxon>Bacteria</taxon>
        <taxon>Pseudomonadati</taxon>
        <taxon>Bacteroidota</taxon>
        <taxon>Flavobacteriia</taxon>
        <taxon>Flavobacteriales</taxon>
        <taxon>Weeksellaceae</taxon>
        <taxon>Chryseobacterium group</taxon>
        <taxon>Chryseobacterium</taxon>
    </lineage>
</organism>
<proteinExistence type="predicted"/>
<evidence type="ECO:0000313" key="2">
    <source>
        <dbReference type="Proteomes" id="UP000198869"/>
    </source>
</evidence>
<gene>
    <name evidence="1" type="ORF">SAMN05421846_101548</name>
</gene>
<dbReference type="OrthoDB" id="1262835at2"/>
<dbReference type="AlphaFoldDB" id="A0A1G8EEW4"/>
<accession>A0A1G8EEW4</accession>
<evidence type="ECO:0000313" key="1">
    <source>
        <dbReference type="EMBL" id="SDH68427.1"/>
    </source>
</evidence>
<keyword evidence="2" id="KW-1185">Reference proteome</keyword>